<dbReference type="Proteomes" id="UP000441399">
    <property type="component" value="Unassembled WGS sequence"/>
</dbReference>
<dbReference type="PRINTS" id="PR00080">
    <property type="entry name" value="SDRFAMILY"/>
</dbReference>
<dbReference type="EMBL" id="CACSIO010000061">
    <property type="protein sequence ID" value="CAA0125150.1"/>
    <property type="molecule type" value="Genomic_DNA"/>
</dbReference>
<reference evidence="4 5" key="1">
    <citation type="submission" date="2019-11" db="EMBL/GenBank/DDBJ databases">
        <authorList>
            <person name="Holert J."/>
        </authorList>
    </citation>
    <scope>NUCLEOTIDE SEQUENCE [LARGE SCALE GENOMIC DNA]</scope>
    <source>
        <strain evidence="4">SB11_3</strain>
    </source>
</reference>
<name>A0A5S9QYP9_9GAMM</name>
<organism evidence="4 5">
    <name type="scientific">BD1-7 clade bacterium</name>
    <dbReference type="NCBI Taxonomy" id="2029982"/>
    <lineage>
        <taxon>Bacteria</taxon>
        <taxon>Pseudomonadati</taxon>
        <taxon>Pseudomonadota</taxon>
        <taxon>Gammaproteobacteria</taxon>
        <taxon>Cellvibrionales</taxon>
        <taxon>Spongiibacteraceae</taxon>
        <taxon>BD1-7 clade</taxon>
    </lineage>
</organism>
<dbReference type="InterPro" id="IPR002347">
    <property type="entry name" value="SDR_fam"/>
</dbReference>
<evidence type="ECO:0000256" key="2">
    <source>
        <dbReference type="ARBA" id="ARBA00023002"/>
    </source>
</evidence>
<evidence type="ECO:0000256" key="1">
    <source>
        <dbReference type="ARBA" id="ARBA00006484"/>
    </source>
</evidence>
<dbReference type="InterPro" id="IPR036291">
    <property type="entry name" value="NAD(P)-bd_dom_sf"/>
</dbReference>
<dbReference type="PANTHER" id="PTHR42901:SF1">
    <property type="entry name" value="ALCOHOL DEHYDROGENASE"/>
    <property type="match status" value="1"/>
</dbReference>
<dbReference type="PANTHER" id="PTHR42901">
    <property type="entry name" value="ALCOHOL DEHYDROGENASE"/>
    <property type="match status" value="1"/>
</dbReference>
<evidence type="ECO:0000256" key="3">
    <source>
        <dbReference type="RuleBase" id="RU000363"/>
    </source>
</evidence>
<proteinExistence type="inferred from homology"/>
<dbReference type="GO" id="GO:0016616">
    <property type="term" value="F:oxidoreductase activity, acting on the CH-OH group of donors, NAD or NADP as acceptor"/>
    <property type="evidence" value="ECO:0007669"/>
    <property type="project" value="UniProtKB-ARBA"/>
</dbReference>
<evidence type="ECO:0000313" key="5">
    <source>
        <dbReference type="Proteomes" id="UP000441399"/>
    </source>
</evidence>
<keyword evidence="2 4" id="KW-0560">Oxidoreductase</keyword>
<dbReference type="PIRSF" id="PIRSF000126">
    <property type="entry name" value="11-beta-HSD1"/>
    <property type="match status" value="1"/>
</dbReference>
<dbReference type="Pfam" id="PF00106">
    <property type="entry name" value="adh_short"/>
    <property type="match status" value="1"/>
</dbReference>
<dbReference type="PROSITE" id="PS00061">
    <property type="entry name" value="ADH_SHORT"/>
    <property type="match status" value="1"/>
</dbReference>
<comment type="similarity">
    <text evidence="1 3">Belongs to the short-chain dehydrogenases/reductases (SDR) family.</text>
</comment>
<protein>
    <submittedName>
        <fullName evidence="4">Sulfoacetaldehyde reductase</fullName>
        <ecNumber evidence="4">1.1.1.313</ecNumber>
    </submittedName>
</protein>
<dbReference type="Gene3D" id="3.40.50.720">
    <property type="entry name" value="NAD(P)-binding Rossmann-like Domain"/>
    <property type="match status" value="1"/>
</dbReference>
<dbReference type="FunFam" id="3.40.50.720:FF:000047">
    <property type="entry name" value="NADP-dependent L-serine/L-allo-threonine dehydrogenase"/>
    <property type="match status" value="1"/>
</dbReference>
<sequence length="255" mass="27347">MKTALITGASSGFGEATARLFARHGYRLILVARRLDRLKVLAETLDMPCHVEALDMTDTSAIDAFVNGLPAEWSNIDILVNNAGLALGTGPAQEADLTDWHTMINTNITGLVTLTHKILPIMVKQNSGSIINVGSIAGNWPYPGGNVYCGTKAFVHQFSKALRADLAGTGVRVSTIEPGLAETEFSIVRMHGDKQKADGLYTDAQPIVAEDIADMIFWLANVPPHLNVNNLEVMPTSQAWGPLNVVKNSDAADDA</sequence>
<dbReference type="CDD" id="cd05346">
    <property type="entry name" value="SDR_c5"/>
    <property type="match status" value="1"/>
</dbReference>
<dbReference type="PRINTS" id="PR00081">
    <property type="entry name" value="GDHRDH"/>
</dbReference>
<dbReference type="OrthoDB" id="6503536at2"/>
<dbReference type="EC" id="1.1.1.313" evidence="4"/>
<dbReference type="SUPFAM" id="SSF51735">
    <property type="entry name" value="NAD(P)-binding Rossmann-fold domains"/>
    <property type="match status" value="1"/>
</dbReference>
<evidence type="ECO:0000313" key="4">
    <source>
        <dbReference type="EMBL" id="CAA0125150.1"/>
    </source>
</evidence>
<keyword evidence="5" id="KW-1185">Reference proteome</keyword>
<dbReference type="AlphaFoldDB" id="A0A5S9QYP9"/>
<gene>
    <name evidence="4" type="primary">isfD_2</name>
    <name evidence="4" type="ORF">OPDIPICF_03373</name>
</gene>
<dbReference type="InterPro" id="IPR020904">
    <property type="entry name" value="Sc_DH/Rdtase_CS"/>
</dbReference>
<accession>A0A5S9QYP9</accession>